<comment type="similarity">
    <text evidence="2">Belongs to the aldolase class II family. Adducin subfamily.</text>
</comment>
<sequence>MPLISPFMYCMLANVRQLQEKRMTAKSVTLNGERERPFRFDPDDPEYIKDLQRPAVIKEDLTEMERRKRVQQLLESKSFCRELEEVIRQESDSCRSDPEHLKTIQRLSELTLPNGAMTFANLHSVAGSAIPIADLKGNDNYSRQEKLLRNKLASLYRLVDLFQWSQGIYNHITLRLPNDDDHILVNPFGLLYHEITASSLVKVNLQGEIVDPGTTKLGINQNGLMLHSAIHSARSDVRCILHMHTAVVSAVASMKCGLLPLCQEAMVIGPVAYHDYQGSLNEEADREALVKSLGDKNVMLLRNHGFVVCGQTVEDALQLAFHTVVACETQIRAARAGIENLVIPDDKAIEKAYKTARASDGGAANRSPIRDQSGNIVSWRVGELEWEAWMRVLDHAGFRTGHIYRQPSLRPKSAMSHSTVNNNDVAVPPSASAIGMLDESDAEAVAAHKLALLRKEQERSRWLNSPNAYQKVEILETGTDNPKKITKWVQDATSPSASGTPVKINMPHHFSPMSSNPKEFKDKQRAIKESGRLGTTTAGPQSQILDGVTYEEIAKMRPDVDGIVGQTDRTVLIGTASKGIIDRQHQHNAQVYRQLYAPNPFACETDEDIKKYMEEVELKSPKSRTPCSSARDKSLERSQRTSSPFEEDPGADTASLMQAARVHRTSDNAKTSASAEGLDILPETAANVEKSLTNVRSMPDSTRSHTQKGSLTLDMDYLEARRKLDLSTFFRRTKSERSTTYPLGNSSARSNATISEDEASSRGEKKKKKKSLFSFMKKKDKSTSS</sequence>
<dbReference type="InterPro" id="IPR036409">
    <property type="entry name" value="Aldolase_II/adducin_N_sf"/>
</dbReference>
<evidence type="ECO:0000256" key="3">
    <source>
        <dbReference type="ARBA" id="ARBA00023203"/>
    </source>
</evidence>
<dbReference type="FunFam" id="3.40.225.10:FF:000013">
    <property type="entry name" value="Class II aldolase"/>
    <property type="match status" value="1"/>
</dbReference>
<feature type="region of interest" description="Disordered" evidence="4">
    <location>
        <begin position="492"/>
        <end position="518"/>
    </location>
</feature>
<evidence type="ECO:0000256" key="2">
    <source>
        <dbReference type="ARBA" id="ARBA00006274"/>
    </source>
</evidence>
<feature type="compositionally biased region" description="Basic and acidic residues" evidence="4">
    <location>
        <begin position="630"/>
        <end position="639"/>
    </location>
</feature>
<dbReference type="InterPro" id="IPR001303">
    <property type="entry name" value="Aldolase_II/adducin_N"/>
</dbReference>
<evidence type="ECO:0000313" key="6">
    <source>
        <dbReference type="EMBL" id="CAJ0609476.1"/>
    </source>
</evidence>
<dbReference type="AlphaFoldDB" id="A0AA36HFK6"/>
<name>A0AA36HFK6_CYLNA</name>
<keyword evidence="7" id="KW-1185">Reference proteome</keyword>
<organism evidence="6 7">
    <name type="scientific">Cylicocyclus nassatus</name>
    <name type="common">Nematode worm</name>
    <dbReference type="NCBI Taxonomy" id="53992"/>
    <lineage>
        <taxon>Eukaryota</taxon>
        <taxon>Metazoa</taxon>
        <taxon>Ecdysozoa</taxon>
        <taxon>Nematoda</taxon>
        <taxon>Chromadorea</taxon>
        <taxon>Rhabditida</taxon>
        <taxon>Rhabditina</taxon>
        <taxon>Rhabditomorpha</taxon>
        <taxon>Strongyloidea</taxon>
        <taxon>Strongylidae</taxon>
        <taxon>Cylicocyclus</taxon>
    </lineage>
</organism>
<gene>
    <name evidence="6" type="ORF">CYNAS_LOCUS21459</name>
</gene>
<dbReference type="PANTHER" id="PTHR10672:SF3">
    <property type="entry name" value="PROTEIN HU-LI TAI SHAO"/>
    <property type="match status" value="1"/>
</dbReference>
<dbReference type="PANTHER" id="PTHR10672">
    <property type="entry name" value="ADDUCIN"/>
    <property type="match status" value="1"/>
</dbReference>
<dbReference type="GO" id="GO:0005886">
    <property type="term" value="C:plasma membrane"/>
    <property type="evidence" value="ECO:0007669"/>
    <property type="project" value="UniProtKB-SubCell"/>
</dbReference>
<feature type="domain" description="Class II aldolase/adducin N-terminal" evidence="5">
    <location>
        <begin position="150"/>
        <end position="331"/>
    </location>
</feature>
<evidence type="ECO:0000259" key="5">
    <source>
        <dbReference type="SMART" id="SM01007"/>
    </source>
</evidence>
<feature type="compositionally biased region" description="Polar residues" evidence="4">
    <location>
        <begin position="738"/>
        <end position="754"/>
    </location>
</feature>
<dbReference type="InterPro" id="IPR051017">
    <property type="entry name" value="Aldolase-II_Adducin_sf"/>
</dbReference>
<dbReference type="SMART" id="SM01007">
    <property type="entry name" value="Aldolase_II"/>
    <property type="match status" value="1"/>
</dbReference>
<dbReference type="Gene3D" id="3.40.225.10">
    <property type="entry name" value="Class II aldolase/adducin N-terminal domain"/>
    <property type="match status" value="1"/>
</dbReference>
<dbReference type="GO" id="GO:0051015">
    <property type="term" value="F:actin filament binding"/>
    <property type="evidence" value="ECO:0007669"/>
    <property type="project" value="TreeGrafter"/>
</dbReference>
<dbReference type="GO" id="GO:0005856">
    <property type="term" value="C:cytoskeleton"/>
    <property type="evidence" value="ECO:0007669"/>
    <property type="project" value="TreeGrafter"/>
</dbReference>
<dbReference type="EMBL" id="CATQJL010000326">
    <property type="protein sequence ID" value="CAJ0609476.1"/>
    <property type="molecule type" value="Genomic_DNA"/>
</dbReference>
<comment type="caution">
    <text evidence="6">The sequence shown here is derived from an EMBL/GenBank/DDBJ whole genome shotgun (WGS) entry which is preliminary data.</text>
</comment>
<keyword evidence="3" id="KW-0009">Actin-binding</keyword>
<comment type="subcellular location">
    <subcellularLocation>
        <location evidence="1">Cell membrane</location>
        <topology evidence="1">Peripheral membrane protein</topology>
        <orientation evidence="1">Cytoplasmic side</orientation>
    </subcellularLocation>
</comment>
<proteinExistence type="inferred from homology"/>
<evidence type="ECO:0000256" key="1">
    <source>
        <dbReference type="ARBA" id="ARBA00004413"/>
    </source>
</evidence>
<reference evidence="6" key="1">
    <citation type="submission" date="2023-07" db="EMBL/GenBank/DDBJ databases">
        <authorList>
            <consortium name="CYATHOMIX"/>
        </authorList>
    </citation>
    <scope>NUCLEOTIDE SEQUENCE</scope>
    <source>
        <strain evidence="6">N/A</strain>
    </source>
</reference>
<dbReference type="Pfam" id="PF00596">
    <property type="entry name" value="Aldolase_II"/>
    <property type="match status" value="1"/>
</dbReference>
<protein>
    <recommendedName>
        <fullName evidence="5">Class II aldolase/adducin N-terminal domain-containing protein</fullName>
    </recommendedName>
</protein>
<accession>A0AA36HFK6</accession>
<evidence type="ECO:0000256" key="4">
    <source>
        <dbReference type="SAM" id="MobiDB-lite"/>
    </source>
</evidence>
<feature type="region of interest" description="Disordered" evidence="4">
    <location>
        <begin position="734"/>
        <end position="785"/>
    </location>
</feature>
<dbReference type="NCBIfam" id="NF005451">
    <property type="entry name" value="PRK07044.1"/>
    <property type="match status" value="1"/>
</dbReference>
<evidence type="ECO:0000313" key="7">
    <source>
        <dbReference type="Proteomes" id="UP001176961"/>
    </source>
</evidence>
<feature type="compositionally biased region" description="Basic residues" evidence="4">
    <location>
        <begin position="764"/>
        <end position="785"/>
    </location>
</feature>
<dbReference type="GO" id="GO:0014069">
    <property type="term" value="C:postsynaptic density"/>
    <property type="evidence" value="ECO:0007669"/>
    <property type="project" value="TreeGrafter"/>
</dbReference>
<feature type="region of interest" description="Disordered" evidence="4">
    <location>
        <begin position="617"/>
        <end position="682"/>
    </location>
</feature>
<dbReference type="Proteomes" id="UP001176961">
    <property type="component" value="Unassembled WGS sequence"/>
</dbReference>
<dbReference type="SUPFAM" id="SSF53639">
    <property type="entry name" value="AraD/HMP-PK domain-like"/>
    <property type="match status" value="1"/>
</dbReference>